<name>A0A679JLX6_VARPD</name>
<keyword evidence="1" id="KW-0778">Tellurium resistance</keyword>
<organism evidence="2">
    <name type="scientific">Variovorax paradoxus</name>
    <dbReference type="NCBI Taxonomy" id="34073"/>
    <lineage>
        <taxon>Bacteria</taxon>
        <taxon>Pseudomonadati</taxon>
        <taxon>Pseudomonadota</taxon>
        <taxon>Betaproteobacteria</taxon>
        <taxon>Burkholderiales</taxon>
        <taxon>Comamonadaceae</taxon>
        <taxon>Variovorax</taxon>
    </lineage>
</organism>
<dbReference type="PANTHER" id="PTHR32097">
    <property type="entry name" value="CAMP-BINDING PROTEIN 1-RELATED"/>
    <property type="match status" value="1"/>
</dbReference>
<dbReference type="InterPro" id="IPR003325">
    <property type="entry name" value="TerD"/>
</dbReference>
<evidence type="ECO:0008006" key="3">
    <source>
        <dbReference type="Google" id="ProtNLM"/>
    </source>
</evidence>
<accession>A0A679JLX6</accession>
<dbReference type="Gene3D" id="2.60.60.30">
    <property type="entry name" value="sav2460 like domains"/>
    <property type="match status" value="1"/>
</dbReference>
<dbReference type="EMBL" id="LR743507">
    <property type="protein sequence ID" value="CAA2108356.1"/>
    <property type="molecule type" value="Genomic_DNA"/>
</dbReference>
<proteinExistence type="predicted"/>
<reference evidence="2" key="1">
    <citation type="submission" date="2019-12" db="EMBL/GenBank/DDBJ databases">
        <authorList>
            <person name="Cremers G."/>
        </authorList>
    </citation>
    <scope>NUCLEOTIDE SEQUENCE</scope>
    <source>
        <strain evidence="2">Vvax</strain>
    </source>
</reference>
<evidence type="ECO:0000256" key="1">
    <source>
        <dbReference type="ARBA" id="ARBA00022686"/>
    </source>
</evidence>
<dbReference type="PANTHER" id="PTHR32097:SF18">
    <property type="entry name" value="RING-TYPE DOMAIN-CONTAINING PROTEIN"/>
    <property type="match status" value="1"/>
</dbReference>
<dbReference type="InterPro" id="IPR051324">
    <property type="entry name" value="Stress/Tellurium_Resist"/>
</dbReference>
<evidence type="ECO:0000313" key="2">
    <source>
        <dbReference type="EMBL" id="CAA2108356.1"/>
    </source>
</evidence>
<dbReference type="GO" id="GO:0046690">
    <property type="term" value="P:response to tellurium ion"/>
    <property type="evidence" value="ECO:0007669"/>
    <property type="project" value="UniProtKB-KW"/>
</dbReference>
<protein>
    <recommendedName>
        <fullName evidence="3">TerD domain-containing protein</fullName>
    </recommendedName>
</protein>
<gene>
    <name evidence="2" type="ORF">VVAX_04870</name>
</gene>
<sequence length="691" mass="76835">MNSRLYLRRRWRVVAQPSNGALPPAYLATLHQELGAMGCTLSPTLDACLSTWNAEPFVEFHRTLLRDVRALKGAHREWKPLYPNFPDQVASASATTLFLNAVRHYASFGRQRPEEGALPRAALAEAERRAGLREIELGTQEDFERVFTQLAGARSSLSAQDREDLAWFVRFYRGKVHAWMPERFISKENLAVLGGMLLQVEDPGAQAFLETHLQTATDVLRLAVALGDGDVSLAAPAKFPRMKRPLRRWLLAMMDRSASVAEDMARRPEVFKRLGEVLHPGEYAKRFPAVAAAFDGVRNGVRPQGFNHHVERQLEARAIDDALALLPTRPGEFARRLDHVLRIAPEPDAVLARFREVADTASTAVLLQAMVHFRRRGEHALRSFFPKGETAKVFAIKDTRAPLQEGIAEAAALACETALLSRFAGLPPLGRCHVDPALRKYLVPFSQRSASKALRTLVRGSRLPMPDANIVRLFLWWKNGRARTDIDLSAALFNAQYKYIDVLAYYNLKGYGGVHSGDVVDAPQGAAEFIDLDVALLREKGVRYVVSSINSFTSQAFCDLPECFAGWMSREAAGSGEIFEPATVIDRVDVAADTTICLPAIFDLDAREVIWADVALKQYPLWNNVQSNLAGVSLMLRSLVEMSRPDLHTLFTLHATARGTVVEEAGEADTVFGVHEGITPFDMDRIRADFM</sequence>
<dbReference type="AlphaFoldDB" id="A0A679JLX6"/>
<dbReference type="CDD" id="cd06974">
    <property type="entry name" value="TerD_like"/>
    <property type="match status" value="1"/>
</dbReference>
<dbReference type="RefSeq" id="WP_339092375.1">
    <property type="nucleotide sequence ID" value="NZ_LR743507.1"/>
</dbReference>